<dbReference type="Gene3D" id="3.90.1150.200">
    <property type="match status" value="1"/>
</dbReference>
<gene>
    <name evidence="1" type="ORF">SAMN04489740_1387</name>
</gene>
<protein>
    <submittedName>
        <fullName evidence="1">Uncharacterized conserved protein YdhG, YjbR/CyaY-like superfamily, DUF1801 family</fullName>
    </submittedName>
</protein>
<sequence length="124" mass="13465">MSSEVSTYLSTIEGADRAALERIYAIAREMVPEAEEGTSYSMAALIYRGKALIATVQAKKFLALYPYSGAVVAANLHVLTNFETTTGSIHYSAEHQLPEVAVRRIVQTRRAEIDASSRDAKVAG</sequence>
<dbReference type="SUPFAM" id="SSF159888">
    <property type="entry name" value="YdhG-like"/>
    <property type="match status" value="1"/>
</dbReference>
<organism evidence="1 2">
    <name type="scientific">Arthrobacter alpinus</name>
    <dbReference type="NCBI Taxonomy" id="656366"/>
    <lineage>
        <taxon>Bacteria</taxon>
        <taxon>Bacillati</taxon>
        <taxon>Actinomycetota</taxon>
        <taxon>Actinomycetes</taxon>
        <taxon>Micrococcales</taxon>
        <taxon>Micrococcaceae</taxon>
        <taxon>Arthrobacter</taxon>
    </lineage>
</organism>
<name>A0A1H5IRW2_9MICC</name>
<dbReference type="AlphaFoldDB" id="A0A1H5IRW2"/>
<dbReference type="Proteomes" id="UP000182725">
    <property type="component" value="Unassembled WGS sequence"/>
</dbReference>
<proteinExistence type="predicted"/>
<accession>A0A1H5IRW2</accession>
<dbReference type="EMBL" id="FNTV01000001">
    <property type="protein sequence ID" value="SEE42880.1"/>
    <property type="molecule type" value="Genomic_DNA"/>
</dbReference>
<dbReference type="RefSeq" id="WP_074711110.1">
    <property type="nucleotide sequence ID" value="NZ_FNTV01000001.1"/>
</dbReference>
<evidence type="ECO:0000313" key="1">
    <source>
        <dbReference type="EMBL" id="SEE42880.1"/>
    </source>
</evidence>
<reference evidence="1 2" key="1">
    <citation type="submission" date="2016-10" db="EMBL/GenBank/DDBJ databases">
        <authorList>
            <person name="de Groot N.N."/>
        </authorList>
    </citation>
    <scope>NUCLEOTIDE SEQUENCE [LARGE SCALE GENOMIC DNA]</scope>
    <source>
        <strain evidence="1 2">DSM 22274</strain>
    </source>
</reference>
<evidence type="ECO:0000313" key="2">
    <source>
        <dbReference type="Proteomes" id="UP000182725"/>
    </source>
</evidence>